<dbReference type="Proteomes" id="UP000032247">
    <property type="component" value="Unassembled WGS sequence"/>
</dbReference>
<organism evidence="1 2">
    <name type="scientific">Bacillus subtilis</name>
    <dbReference type="NCBI Taxonomy" id="1423"/>
    <lineage>
        <taxon>Bacteria</taxon>
        <taxon>Bacillati</taxon>
        <taxon>Bacillota</taxon>
        <taxon>Bacilli</taxon>
        <taxon>Bacillales</taxon>
        <taxon>Bacillaceae</taxon>
        <taxon>Bacillus</taxon>
    </lineage>
</organism>
<accession>A0A0D1K8H5</accession>
<sequence length="126" mass="14457">MKSEDHFRTAIQIEKETKCIDDQVKESNFVQLKSYLDDAGFFLSSELFRAILFAMNGMTIYNQTKAQAIKKASTYHNVTQKSIKEHIDAMGIVSQRAMDAAKQYKKEYGLQMAGAHSLNKRLERED</sequence>
<proteinExistence type="predicted"/>
<dbReference type="AlphaFoldDB" id="A0A0D1K8H5"/>
<gene>
    <name evidence="1" type="ORF">SC09_contig8orf00051</name>
</gene>
<evidence type="ECO:0000313" key="1">
    <source>
        <dbReference type="EMBL" id="KIU04415.1"/>
    </source>
</evidence>
<reference evidence="1 2" key="1">
    <citation type="submission" date="2014-12" db="EMBL/GenBank/DDBJ databases">
        <title>Comparative genome analysis of Bacillus coagulans HM-08, Clostridium butyricum HM-68, Bacillus subtilis HM-66 and Bacillus licheniformis BL-09.</title>
        <authorList>
            <person name="Zhang H."/>
        </authorList>
    </citation>
    <scope>NUCLEOTIDE SEQUENCE [LARGE SCALE GENOMIC DNA]</scope>
    <source>
        <strain evidence="1 2">HM-66</strain>
    </source>
</reference>
<dbReference type="GeneID" id="39574450"/>
<name>A0A0D1K8H5_BACIU</name>
<protein>
    <submittedName>
        <fullName evidence="1">Uncharacterized protein</fullName>
    </submittedName>
</protein>
<dbReference type="PATRIC" id="fig|1423.173.peg.4858"/>
<dbReference type="EMBL" id="JXBC01000014">
    <property type="protein sequence ID" value="KIU04415.1"/>
    <property type="molecule type" value="Genomic_DNA"/>
</dbReference>
<evidence type="ECO:0000313" key="2">
    <source>
        <dbReference type="Proteomes" id="UP000032247"/>
    </source>
</evidence>
<dbReference type="RefSeq" id="WP_043859022.1">
    <property type="nucleotide sequence ID" value="NZ_CP061871.1"/>
</dbReference>
<comment type="caution">
    <text evidence="1">The sequence shown here is derived from an EMBL/GenBank/DDBJ whole genome shotgun (WGS) entry which is preliminary data.</text>
</comment>